<proteinExistence type="predicted"/>
<sequence>MDIDEIFGESRRPVSLPNKSAIYVWGYNHSRQTGGKDKERSLRIPKQLPPEIFGCPADGNSCWLDIACGREHTAVVASDGSLFTWGANEFGQLGDGTESARKHNKKVKQLQSDFVISVSCGAHCTDAIAEPRENDDTVSARRLWVWGQNQGSNYPRLF</sequence>
<evidence type="ECO:0000313" key="2">
    <source>
        <dbReference type="RefSeq" id="XP_075090839.1"/>
    </source>
</evidence>
<dbReference type="RefSeq" id="XP_075090839.1">
    <property type="nucleotide sequence ID" value="XM_075234738.1"/>
</dbReference>
<dbReference type="Proteomes" id="UP000790787">
    <property type="component" value="Chromosome 17"/>
</dbReference>
<reference evidence="1" key="1">
    <citation type="journal article" date="2014" name="Nat. Commun.">
        <title>The tobacco genome sequence and its comparison with those of tomato and potato.</title>
        <authorList>
            <person name="Sierro N."/>
            <person name="Battey J.N."/>
            <person name="Ouadi S."/>
            <person name="Bakaher N."/>
            <person name="Bovet L."/>
            <person name="Willig A."/>
            <person name="Goepfert S."/>
            <person name="Peitsch M.C."/>
            <person name="Ivanov N.V."/>
        </authorList>
    </citation>
    <scope>NUCLEOTIDE SEQUENCE [LARGE SCALE GENOMIC DNA]</scope>
</reference>
<keyword evidence="1" id="KW-1185">Reference proteome</keyword>
<accession>A0AC58T0U1</accession>
<name>A0AC58T0U1_TOBAC</name>
<organism evidence="1 2">
    <name type="scientific">Nicotiana tabacum</name>
    <name type="common">Common tobacco</name>
    <dbReference type="NCBI Taxonomy" id="4097"/>
    <lineage>
        <taxon>Eukaryota</taxon>
        <taxon>Viridiplantae</taxon>
        <taxon>Streptophyta</taxon>
        <taxon>Embryophyta</taxon>
        <taxon>Tracheophyta</taxon>
        <taxon>Spermatophyta</taxon>
        <taxon>Magnoliopsida</taxon>
        <taxon>eudicotyledons</taxon>
        <taxon>Gunneridae</taxon>
        <taxon>Pentapetalae</taxon>
        <taxon>asterids</taxon>
        <taxon>lamiids</taxon>
        <taxon>Solanales</taxon>
        <taxon>Solanaceae</taxon>
        <taxon>Nicotianoideae</taxon>
        <taxon>Nicotianeae</taxon>
        <taxon>Nicotiana</taxon>
    </lineage>
</organism>
<gene>
    <name evidence="2" type="primary">LOC107789631</name>
</gene>
<protein>
    <submittedName>
        <fullName evidence="2">Uncharacterized protein LOC107789631</fullName>
    </submittedName>
</protein>
<reference evidence="2" key="2">
    <citation type="submission" date="2025-08" db="UniProtKB">
        <authorList>
            <consortium name="RefSeq"/>
        </authorList>
    </citation>
    <scope>IDENTIFICATION</scope>
    <source>
        <tissue evidence="2">Leaf</tissue>
    </source>
</reference>
<evidence type="ECO:0000313" key="1">
    <source>
        <dbReference type="Proteomes" id="UP000790787"/>
    </source>
</evidence>